<dbReference type="GO" id="GO:0016020">
    <property type="term" value="C:membrane"/>
    <property type="evidence" value="ECO:0007669"/>
    <property type="project" value="UniProtKB-SubCell"/>
</dbReference>
<evidence type="ECO:0000256" key="2">
    <source>
        <dbReference type="ARBA" id="ARBA00022692"/>
    </source>
</evidence>
<dbReference type="AlphaFoldDB" id="A0A4R2PUK4"/>
<dbReference type="OrthoDB" id="7595044at2"/>
<feature type="domain" description="O-antigen ligase-related" evidence="7">
    <location>
        <begin position="242"/>
        <end position="369"/>
    </location>
</feature>
<evidence type="ECO:0000313" key="8">
    <source>
        <dbReference type="EMBL" id="TCP39577.1"/>
    </source>
</evidence>
<gene>
    <name evidence="8" type="ORF">EV662_11157</name>
</gene>
<feature type="transmembrane region" description="Helical" evidence="6">
    <location>
        <begin position="205"/>
        <end position="226"/>
    </location>
</feature>
<dbReference type="GO" id="GO:0016874">
    <property type="term" value="F:ligase activity"/>
    <property type="evidence" value="ECO:0007669"/>
    <property type="project" value="UniProtKB-KW"/>
</dbReference>
<keyword evidence="2 6" id="KW-0812">Transmembrane</keyword>
<feature type="transmembrane region" description="Helical" evidence="6">
    <location>
        <begin position="277"/>
        <end position="294"/>
    </location>
</feature>
<evidence type="ECO:0000313" key="9">
    <source>
        <dbReference type="Proteomes" id="UP000294835"/>
    </source>
</evidence>
<dbReference type="Proteomes" id="UP000294835">
    <property type="component" value="Unassembled WGS sequence"/>
</dbReference>
<evidence type="ECO:0000256" key="3">
    <source>
        <dbReference type="ARBA" id="ARBA00022989"/>
    </source>
</evidence>
<dbReference type="EMBL" id="SLXP01000011">
    <property type="protein sequence ID" value="TCP39577.1"/>
    <property type="molecule type" value="Genomic_DNA"/>
</dbReference>
<keyword evidence="4 6" id="KW-0472">Membrane</keyword>
<feature type="transmembrane region" description="Helical" evidence="6">
    <location>
        <begin position="58"/>
        <end position="75"/>
    </location>
</feature>
<evidence type="ECO:0000256" key="1">
    <source>
        <dbReference type="ARBA" id="ARBA00004141"/>
    </source>
</evidence>
<name>A0A4R2PUK4_9RHOB</name>
<comment type="caution">
    <text evidence="8">The sequence shown here is derived from an EMBL/GenBank/DDBJ whole genome shotgun (WGS) entry which is preliminary data.</text>
</comment>
<evidence type="ECO:0000259" key="7">
    <source>
        <dbReference type="Pfam" id="PF04932"/>
    </source>
</evidence>
<sequence length="499" mass="54764">MLPPLAVLFAWPVISIIFFRTMRLPLAILVTIFGGYLLLPEATVIDFPLLPALNKHTVPVLSVLLLIALGIGYAPPRKLAGLLPRHWLVLVLLAVLVGGAFMTVRTNPDPLVYGPVFLPGMRTYDAFSEVLSTIMMVLPMLVARKYLAHPAMHVLILQILCIAGLAYSLPALFEVRMSPQLNNWIYGFFPHSFAQHVRGGGFRPLVFLSHGLLLAIFLSATILAALGLSRIDTKRRSLFLWAVLWLLVTLILAKSLGALILTLALAPVVFLASARRQLLVAAIVAGIFLSYPILRSSQIVPVERIAATVETFSSDRAESFRFRLTSEDRLLEKAQQRPLFGWGKWGRNRVYDEKGRIIAITDGAWTGQIGTSGWVGYLAVFGLLTMPLLLLFRNARRYGIGMETSVLALILAGNLADCIPNASITPLTWVIAGALWGRLELRAEAAEAAPQTLSYARPGYRRAPPVRPALVGEGTDAPARGAAYTRQTVLRSRNRSPSR</sequence>
<comment type="subcellular location">
    <subcellularLocation>
        <location evidence="1">Membrane</location>
        <topology evidence="1">Multi-pass membrane protein</topology>
    </subcellularLocation>
</comment>
<dbReference type="Pfam" id="PF04932">
    <property type="entry name" value="Wzy_C"/>
    <property type="match status" value="1"/>
</dbReference>
<feature type="region of interest" description="Disordered" evidence="5">
    <location>
        <begin position="467"/>
        <end position="499"/>
    </location>
</feature>
<feature type="transmembrane region" description="Helical" evidence="6">
    <location>
        <begin position="7"/>
        <end position="38"/>
    </location>
</feature>
<dbReference type="InterPro" id="IPR051533">
    <property type="entry name" value="WaaL-like"/>
</dbReference>
<feature type="transmembrane region" description="Helical" evidence="6">
    <location>
        <begin position="154"/>
        <end position="173"/>
    </location>
</feature>
<keyword evidence="3 6" id="KW-1133">Transmembrane helix</keyword>
<evidence type="ECO:0000256" key="6">
    <source>
        <dbReference type="SAM" id="Phobius"/>
    </source>
</evidence>
<organism evidence="8 9">
    <name type="scientific">Rhodovulum marinum</name>
    <dbReference type="NCBI Taxonomy" id="320662"/>
    <lineage>
        <taxon>Bacteria</taxon>
        <taxon>Pseudomonadati</taxon>
        <taxon>Pseudomonadota</taxon>
        <taxon>Alphaproteobacteria</taxon>
        <taxon>Rhodobacterales</taxon>
        <taxon>Paracoccaceae</taxon>
        <taxon>Rhodovulum</taxon>
    </lineage>
</organism>
<evidence type="ECO:0000256" key="5">
    <source>
        <dbReference type="SAM" id="MobiDB-lite"/>
    </source>
</evidence>
<dbReference type="PANTHER" id="PTHR37422">
    <property type="entry name" value="TEICHURONIC ACID BIOSYNTHESIS PROTEIN TUAE"/>
    <property type="match status" value="1"/>
</dbReference>
<keyword evidence="8" id="KW-0436">Ligase</keyword>
<dbReference type="RefSeq" id="WP_132464448.1">
    <property type="nucleotide sequence ID" value="NZ_SLXP01000011.1"/>
</dbReference>
<feature type="transmembrane region" description="Helical" evidence="6">
    <location>
        <begin position="87"/>
        <end position="104"/>
    </location>
</feature>
<dbReference type="PANTHER" id="PTHR37422:SF13">
    <property type="entry name" value="LIPOPOLYSACCHARIDE BIOSYNTHESIS PROTEIN PA4999-RELATED"/>
    <property type="match status" value="1"/>
</dbReference>
<reference evidence="8 9" key="1">
    <citation type="submission" date="2019-03" db="EMBL/GenBank/DDBJ databases">
        <title>Genomic Encyclopedia of Type Strains, Phase IV (KMG-IV): sequencing the most valuable type-strain genomes for metagenomic binning, comparative biology and taxonomic classification.</title>
        <authorList>
            <person name="Goeker M."/>
        </authorList>
    </citation>
    <scope>NUCLEOTIDE SEQUENCE [LARGE SCALE GENOMIC DNA]</scope>
    <source>
        <strain evidence="8 9">DSM 18063</strain>
    </source>
</reference>
<dbReference type="InterPro" id="IPR007016">
    <property type="entry name" value="O-antigen_ligase-rel_domated"/>
</dbReference>
<feature type="transmembrane region" description="Helical" evidence="6">
    <location>
        <begin position="238"/>
        <end position="271"/>
    </location>
</feature>
<evidence type="ECO:0000256" key="4">
    <source>
        <dbReference type="ARBA" id="ARBA00023136"/>
    </source>
</evidence>
<feature type="transmembrane region" description="Helical" evidence="6">
    <location>
        <begin position="374"/>
        <end position="392"/>
    </location>
</feature>
<keyword evidence="9" id="KW-1185">Reference proteome</keyword>
<accession>A0A4R2PUK4</accession>
<proteinExistence type="predicted"/>
<protein>
    <submittedName>
        <fullName evidence="8">O-antigen ligase-like membrane protein</fullName>
    </submittedName>
</protein>